<reference evidence="8 9" key="1">
    <citation type="submission" date="2023-08" db="EMBL/GenBank/DDBJ databases">
        <title>Black Yeasts Isolated from many extreme environments.</title>
        <authorList>
            <person name="Coleine C."/>
            <person name="Stajich J.E."/>
            <person name="Selbmann L."/>
        </authorList>
    </citation>
    <scope>NUCLEOTIDE SEQUENCE [LARGE SCALE GENOMIC DNA]</scope>
    <source>
        <strain evidence="8 9">CCFEE 5885</strain>
    </source>
</reference>
<comment type="subcellular location">
    <subcellularLocation>
        <location evidence="1">Membrane</location>
        <topology evidence="1">Single-pass membrane protein</topology>
    </subcellularLocation>
</comment>
<keyword evidence="3 6" id="KW-1133">Transmembrane helix</keyword>
<dbReference type="InterPro" id="IPR051694">
    <property type="entry name" value="Immunoregulatory_rcpt-like"/>
</dbReference>
<dbReference type="PANTHER" id="PTHR15549">
    <property type="entry name" value="PAIRED IMMUNOGLOBULIN-LIKE TYPE 2 RECEPTOR"/>
    <property type="match status" value="1"/>
</dbReference>
<keyword evidence="9" id="KW-1185">Reference proteome</keyword>
<dbReference type="EMBL" id="JAVRRG010000017">
    <property type="protein sequence ID" value="KAK5097681.1"/>
    <property type="molecule type" value="Genomic_DNA"/>
</dbReference>
<feature type="chain" id="PRO_5045085204" evidence="7">
    <location>
        <begin position="17"/>
        <end position="297"/>
    </location>
</feature>
<feature type="transmembrane region" description="Helical" evidence="6">
    <location>
        <begin position="195"/>
        <end position="216"/>
    </location>
</feature>
<gene>
    <name evidence="8" type="ORF">LTR24_002147</name>
</gene>
<evidence type="ECO:0000256" key="1">
    <source>
        <dbReference type="ARBA" id="ARBA00004167"/>
    </source>
</evidence>
<feature type="compositionally biased region" description="Low complexity" evidence="5">
    <location>
        <begin position="123"/>
        <end position="181"/>
    </location>
</feature>
<keyword evidence="7" id="KW-0732">Signal</keyword>
<evidence type="ECO:0000256" key="6">
    <source>
        <dbReference type="SAM" id="Phobius"/>
    </source>
</evidence>
<protein>
    <submittedName>
        <fullName evidence="8">Uncharacterized protein</fullName>
    </submittedName>
</protein>
<evidence type="ECO:0000256" key="3">
    <source>
        <dbReference type="ARBA" id="ARBA00022989"/>
    </source>
</evidence>
<evidence type="ECO:0000256" key="5">
    <source>
        <dbReference type="SAM" id="MobiDB-lite"/>
    </source>
</evidence>
<dbReference type="CDD" id="cd12087">
    <property type="entry name" value="TM_EGFR-like"/>
    <property type="match status" value="1"/>
</dbReference>
<evidence type="ECO:0000256" key="2">
    <source>
        <dbReference type="ARBA" id="ARBA00022692"/>
    </source>
</evidence>
<evidence type="ECO:0000256" key="4">
    <source>
        <dbReference type="ARBA" id="ARBA00023136"/>
    </source>
</evidence>
<evidence type="ECO:0000313" key="8">
    <source>
        <dbReference type="EMBL" id="KAK5097681.1"/>
    </source>
</evidence>
<keyword evidence="4 6" id="KW-0472">Membrane</keyword>
<comment type="caution">
    <text evidence="8">The sequence shown here is derived from an EMBL/GenBank/DDBJ whole genome shotgun (WGS) entry which is preliminary data.</text>
</comment>
<organism evidence="8 9">
    <name type="scientific">Lithohypha guttulata</name>
    <dbReference type="NCBI Taxonomy" id="1690604"/>
    <lineage>
        <taxon>Eukaryota</taxon>
        <taxon>Fungi</taxon>
        <taxon>Dikarya</taxon>
        <taxon>Ascomycota</taxon>
        <taxon>Pezizomycotina</taxon>
        <taxon>Eurotiomycetes</taxon>
        <taxon>Chaetothyriomycetidae</taxon>
        <taxon>Chaetothyriales</taxon>
        <taxon>Trichomeriaceae</taxon>
        <taxon>Lithohypha</taxon>
    </lineage>
</organism>
<evidence type="ECO:0000313" key="9">
    <source>
        <dbReference type="Proteomes" id="UP001345013"/>
    </source>
</evidence>
<feature type="region of interest" description="Disordered" evidence="5">
    <location>
        <begin position="123"/>
        <end position="190"/>
    </location>
</feature>
<dbReference type="Proteomes" id="UP001345013">
    <property type="component" value="Unassembled WGS sequence"/>
</dbReference>
<keyword evidence="2 6" id="KW-0812">Transmembrane</keyword>
<accession>A0ABR0KIN6</accession>
<feature type="signal peptide" evidence="7">
    <location>
        <begin position="1"/>
        <end position="16"/>
    </location>
</feature>
<name>A0ABR0KIN6_9EURO</name>
<evidence type="ECO:0000256" key="7">
    <source>
        <dbReference type="SAM" id="SignalP"/>
    </source>
</evidence>
<proteinExistence type="predicted"/>
<feature type="region of interest" description="Disordered" evidence="5">
    <location>
        <begin position="221"/>
        <end position="297"/>
    </location>
</feature>
<dbReference type="PANTHER" id="PTHR15549:SF6">
    <property type="entry name" value="MID2 DOMAIN-CONTAINING PROTEIN"/>
    <property type="match status" value="1"/>
</dbReference>
<sequence>MLFLVPLLGLVTSVLATGYFTNPTDSSLTVKTGDTITISWTNITDYDILSLGYFSNSNQTITWLIGNSNSQPTSYRWTVDAVARGFDLTEGDIFAFYICKDYNFGDPFQSSSFKISDDSDSSSSTTAAASPTSSASDLSSTITPSNTPTGTGTAATASATGTSVGSSSSSSTDTAADSNNTVPSPSSGLSTGAKAGIAVGIIIGVLGFAAAAFMYIRQRKQEKKQRSTMMPGSAKNDSVEAPSETPASAHEKQQKHKYVPYSDVHEAPVNSQGDGRAELGPGMDGQRVVELPSTNER</sequence>